<dbReference type="GO" id="GO:0008241">
    <property type="term" value="F:peptidyl-dipeptidase activity"/>
    <property type="evidence" value="ECO:0007669"/>
    <property type="project" value="UniProtKB-EC"/>
</dbReference>
<evidence type="ECO:0000313" key="3">
    <source>
        <dbReference type="EMBL" id="MBB6499090.1"/>
    </source>
</evidence>
<dbReference type="RefSeq" id="WP_184623816.1">
    <property type="nucleotide sequence ID" value="NZ_JACHCC010000003.1"/>
</dbReference>
<gene>
    <name evidence="3" type="ORF">HDF25_001231</name>
</gene>
<name>A0A7X0J0Z3_9SPHI</name>
<dbReference type="InterPro" id="IPR016181">
    <property type="entry name" value="Acyl_CoA_acyltransferase"/>
</dbReference>
<dbReference type="GO" id="GO:0004180">
    <property type="term" value="F:carboxypeptidase activity"/>
    <property type="evidence" value="ECO:0007669"/>
    <property type="project" value="UniProtKB-KW"/>
</dbReference>
<keyword evidence="1" id="KW-0808">Transferase</keyword>
<dbReference type="CDD" id="cd04301">
    <property type="entry name" value="NAT_SF"/>
    <property type="match status" value="1"/>
</dbReference>
<organism evidence="3 4">
    <name type="scientific">Pedobacter cryoconitis</name>
    <dbReference type="NCBI Taxonomy" id="188932"/>
    <lineage>
        <taxon>Bacteria</taxon>
        <taxon>Pseudomonadati</taxon>
        <taxon>Bacteroidota</taxon>
        <taxon>Sphingobacteriia</taxon>
        <taxon>Sphingobacteriales</taxon>
        <taxon>Sphingobacteriaceae</taxon>
        <taxon>Pedobacter</taxon>
    </lineage>
</organism>
<dbReference type="Proteomes" id="UP000521017">
    <property type="component" value="Unassembled WGS sequence"/>
</dbReference>
<keyword evidence="3" id="KW-0645">Protease</keyword>
<dbReference type="SUPFAM" id="SSF55729">
    <property type="entry name" value="Acyl-CoA N-acyltransferases (Nat)"/>
    <property type="match status" value="1"/>
</dbReference>
<dbReference type="Pfam" id="PF00583">
    <property type="entry name" value="Acetyltransf_1"/>
    <property type="match status" value="1"/>
</dbReference>
<dbReference type="PROSITE" id="PS51186">
    <property type="entry name" value="GNAT"/>
    <property type="match status" value="1"/>
</dbReference>
<keyword evidence="3" id="KW-0378">Hydrolase</keyword>
<dbReference type="AlphaFoldDB" id="A0A7X0J0Z3"/>
<accession>A0A7X0J0Z3</accession>
<comment type="caution">
    <text evidence="3">The sequence shown here is derived from an EMBL/GenBank/DDBJ whole genome shotgun (WGS) entry which is preliminary data.</text>
</comment>
<sequence>MEKQSEITIRNDIRPGDLGMITYLHGVLYANEFQHGLEFESMVAGGLNEFYSTYDINKDRFWIAEKDNQMIGCIALKNRGEAAQLRYFIIRPEYRGFGLGNKFLQLFIAFAKSCKYKSAYLWTGNELNKAQHLYQKFGFKLSEEKPSTAFGKPIIEQRYDLIF</sequence>
<evidence type="ECO:0000313" key="4">
    <source>
        <dbReference type="Proteomes" id="UP000521017"/>
    </source>
</evidence>
<proteinExistence type="predicted"/>
<dbReference type="PANTHER" id="PTHR13947">
    <property type="entry name" value="GNAT FAMILY N-ACETYLTRANSFERASE"/>
    <property type="match status" value="1"/>
</dbReference>
<reference evidence="3 4" key="1">
    <citation type="submission" date="2020-08" db="EMBL/GenBank/DDBJ databases">
        <title>Genomic Encyclopedia of Type Strains, Phase IV (KMG-V): Genome sequencing to study the core and pangenomes of soil and plant-associated prokaryotes.</title>
        <authorList>
            <person name="Whitman W."/>
        </authorList>
    </citation>
    <scope>NUCLEOTIDE SEQUENCE [LARGE SCALE GENOMIC DNA]</scope>
    <source>
        <strain evidence="3 4">M2T3</strain>
    </source>
</reference>
<feature type="domain" description="N-acetyltransferase" evidence="2">
    <location>
        <begin position="7"/>
        <end position="161"/>
    </location>
</feature>
<evidence type="ECO:0000256" key="1">
    <source>
        <dbReference type="ARBA" id="ARBA00022679"/>
    </source>
</evidence>
<evidence type="ECO:0000259" key="2">
    <source>
        <dbReference type="PROSITE" id="PS51186"/>
    </source>
</evidence>
<dbReference type="EC" id="3.4.15.5" evidence="3"/>
<dbReference type="EMBL" id="JACHCC010000003">
    <property type="protein sequence ID" value="MBB6499090.1"/>
    <property type="molecule type" value="Genomic_DNA"/>
</dbReference>
<dbReference type="GO" id="GO:0008080">
    <property type="term" value="F:N-acetyltransferase activity"/>
    <property type="evidence" value="ECO:0007669"/>
    <property type="project" value="InterPro"/>
</dbReference>
<keyword evidence="3" id="KW-0121">Carboxypeptidase</keyword>
<dbReference type="InterPro" id="IPR050769">
    <property type="entry name" value="NAT_camello-type"/>
</dbReference>
<dbReference type="Gene3D" id="3.40.630.30">
    <property type="match status" value="1"/>
</dbReference>
<dbReference type="PANTHER" id="PTHR13947:SF37">
    <property type="entry name" value="LD18367P"/>
    <property type="match status" value="1"/>
</dbReference>
<dbReference type="InterPro" id="IPR000182">
    <property type="entry name" value="GNAT_dom"/>
</dbReference>
<protein>
    <submittedName>
        <fullName evidence="3">Peptidyl-dipeptidase Dcp</fullName>
        <ecNumber evidence="3">3.4.15.5</ecNumber>
    </submittedName>
</protein>